<gene>
    <name evidence="1" type="ORF">JYU34_006479</name>
</gene>
<evidence type="ECO:0000313" key="2">
    <source>
        <dbReference type="Proteomes" id="UP000823941"/>
    </source>
</evidence>
<organism evidence="1 2">
    <name type="scientific">Plutella xylostella</name>
    <name type="common">Diamondback moth</name>
    <name type="synonym">Plutella maculipennis</name>
    <dbReference type="NCBI Taxonomy" id="51655"/>
    <lineage>
        <taxon>Eukaryota</taxon>
        <taxon>Metazoa</taxon>
        <taxon>Ecdysozoa</taxon>
        <taxon>Arthropoda</taxon>
        <taxon>Hexapoda</taxon>
        <taxon>Insecta</taxon>
        <taxon>Pterygota</taxon>
        <taxon>Neoptera</taxon>
        <taxon>Endopterygota</taxon>
        <taxon>Lepidoptera</taxon>
        <taxon>Glossata</taxon>
        <taxon>Ditrysia</taxon>
        <taxon>Yponomeutoidea</taxon>
        <taxon>Plutellidae</taxon>
        <taxon>Plutella</taxon>
    </lineage>
</organism>
<proteinExistence type="predicted"/>
<dbReference type="Proteomes" id="UP000823941">
    <property type="component" value="Chromosome 9"/>
</dbReference>
<keyword evidence="2" id="KW-1185">Reference proteome</keyword>
<accession>A0ABQ7QS52</accession>
<sequence>MKEQHLPPAVGLHPVHVLDHHLNLPLKGPQCHHYEGPEDGELGGKSICGRGGGGLSYLALEVCHFHSEVFFQLSYGLN</sequence>
<dbReference type="EMBL" id="JAHIBW010000009">
    <property type="protein sequence ID" value="KAG7307869.1"/>
    <property type="molecule type" value="Genomic_DNA"/>
</dbReference>
<protein>
    <submittedName>
        <fullName evidence="1">Uncharacterized protein</fullName>
    </submittedName>
</protein>
<evidence type="ECO:0000313" key="1">
    <source>
        <dbReference type="EMBL" id="KAG7307869.1"/>
    </source>
</evidence>
<name>A0ABQ7QS52_PLUXY</name>
<comment type="caution">
    <text evidence="1">The sequence shown here is derived from an EMBL/GenBank/DDBJ whole genome shotgun (WGS) entry which is preliminary data.</text>
</comment>
<reference evidence="1 2" key="1">
    <citation type="submission" date="2021-06" db="EMBL/GenBank/DDBJ databases">
        <title>A haploid diamondback moth (Plutella xylostella L.) genome assembly resolves 31 chromosomes and identifies a diamide resistance mutation.</title>
        <authorList>
            <person name="Ward C.M."/>
            <person name="Perry K.D."/>
            <person name="Baker G."/>
            <person name="Powis K."/>
            <person name="Heckel D.G."/>
            <person name="Baxter S.W."/>
        </authorList>
    </citation>
    <scope>NUCLEOTIDE SEQUENCE [LARGE SCALE GENOMIC DNA]</scope>
    <source>
        <strain evidence="1 2">LV</strain>
        <tissue evidence="1">Single pupa</tissue>
    </source>
</reference>